<dbReference type="AlphaFoldDB" id="A0A563DWI7"/>
<accession>A0A563DWI7</accession>
<keyword evidence="1" id="KW-1133">Transmembrane helix</keyword>
<feature type="transmembrane region" description="Helical" evidence="1">
    <location>
        <begin position="35"/>
        <end position="58"/>
    </location>
</feature>
<organism evidence="2 3">
    <name type="scientific">Leekyejoonella antrihumi</name>
    <dbReference type="NCBI Taxonomy" id="1660198"/>
    <lineage>
        <taxon>Bacteria</taxon>
        <taxon>Bacillati</taxon>
        <taxon>Actinomycetota</taxon>
        <taxon>Actinomycetes</taxon>
        <taxon>Micrococcales</taxon>
        <taxon>Dermacoccaceae</taxon>
        <taxon>Leekyejoonella</taxon>
    </lineage>
</organism>
<feature type="transmembrane region" description="Helical" evidence="1">
    <location>
        <begin position="7"/>
        <end position="29"/>
    </location>
</feature>
<reference evidence="2 3" key="1">
    <citation type="submission" date="2019-05" db="EMBL/GenBank/DDBJ databases">
        <authorList>
            <person name="Lee S.D."/>
        </authorList>
    </citation>
    <scope>NUCLEOTIDE SEQUENCE [LARGE SCALE GENOMIC DNA]</scope>
    <source>
        <strain evidence="2 3">C5-26</strain>
    </source>
</reference>
<keyword evidence="3" id="KW-1185">Reference proteome</keyword>
<evidence type="ECO:0000256" key="1">
    <source>
        <dbReference type="SAM" id="Phobius"/>
    </source>
</evidence>
<protein>
    <recommendedName>
        <fullName evidence="4">Peptidase M48 domain-containing protein</fullName>
    </recommendedName>
</protein>
<name>A0A563DWI7_9MICO</name>
<comment type="caution">
    <text evidence="2">The sequence shown here is derived from an EMBL/GenBank/DDBJ whole genome shotgun (WGS) entry which is preliminary data.</text>
</comment>
<dbReference type="RefSeq" id="WP_146318790.1">
    <property type="nucleotide sequence ID" value="NZ_VCQV01000027.1"/>
</dbReference>
<feature type="transmembrane region" description="Helical" evidence="1">
    <location>
        <begin position="208"/>
        <end position="228"/>
    </location>
</feature>
<dbReference type="OrthoDB" id="3789766at2"/>
<dbReference type="EMBL" id="VCQV01000027">
    <property type="protein sequence ID" value="TWP34489.1"/>
    <property type="molecule type" value="Genomic_DNA"/>
</dbReference>
<feature type="transmembrane region" description="Helical" evidence="1">
    <location>
        <begin position="184"/>
        <end position="202"/>
    </location>
</feature>
<gene>
    <name evidence="2" type="ORF">FGL98_17405</name>
</gene>
<evidence type="ECO:0000313" key="2">
    <source>
        <dbReference type="EMBL" id="TWP34489.1"/>
    </source>
</evidence>
<keyword evidence="1" id="KW-0812">Transmembrane</keyword>
<dbReference type="Proteomes" id="UP000320244">
    <property type="component" value="Unassembled WGS sequence"/>
</dbReference>
<keyword evidence="1" id="KW-0472">Membrane</keyword>
<sequence length="286" mass="29884">MSDRVHGWVAAGPAALASGMLWLVTAALFPDGTGALLLIAVLAGVLVLAFGCGENAMLRWYLWVRRPTAAQTATLKPALAILAELGGLPAGTGVYVTRSPVAPQVQAVGRRSLMISAGLIEGVFYGRVTAPETAAMLAYAGSDLTRGHTRHQLAAEVATLPWQLVTIVSHAIGSRSMVIPGVRLLWRARGVIGAIAVGQALTHHGPPGVAGPISAAIITGLVVMGYAAPISQRILADRHQALADWDVALLGLGDPLSRLVARGQAGPCTIDRIHRIRSWSCLPAWH</sequence>
<proteinExistence type="predicted"/>
<reference evidence="2 3" key="2">
    <citation type="submission" date="2019-08" db="EMBL/GenBank/DDBJ databases">
        <title>Jejuicoccus antrihumi gen. nov., sp. nov., a new member of the family Dermacoccaceae isolated from a cave.</title>
        <authorList>
            <person name="Schumann P."/>
            <person name="Kim I.S."/>
        </authorList>
    </citation>
    <scope>NUCLEOTIDE SEQUENCE [LARGE SCALE GENOMIC DNA]</scope>
    <source>
        <strain evidence="2 3">C5-26</strain>
    </source>
</reference>
<evidence type="ECO:0008006" key="4">
    <source>
        <dbReference type="Google" id="ProtNLM"/>
    </source>
</evidence>
<evidence type="ECO:0000313" key="3">
    <source>
        <dbReference type="Proteomes" id="UP000320244"/>
    </source>
</evidence>